<protein>
    <submittedName>
        <fullName evidence="2">Uncharacterized protein</fullName>
    </submittedName>
</protein>
<dbReference type="WBParaSite" id="JU765_v2.g5572.t1">
    <property type="protein sequence ID" value="JU765_v2.g5572.t1"/>
    <property type="gene ID" value="JU765_v2.g5572"/>
</dbReference>
<evidence type="ECO:0000313" key="1">
    <source>
        <dbReference type="Proteomes" id="UP000887576"/>
    </source>
</evidence>
<reference evidence="2" key="1">
    <citation type="submission" date="2022-11" db="UniProtKB">
        <authorList>
            <consortium name="WormBaseParasite"/>
        </authorList>
    </citation>
    <scope>IDENTIFICATION</scope>
</reference>
<evidence type="ECO:0000313" key="2">
    <source>
        <dbReference type="WBParaSite" id="JU765_v2.g5572.t1"/>
    </source>
</evidence>
<organism evidence="1 2">
    <name type="scientific">Panagrolaimus sp. JU765</name>
    <dbReference type="NCBI Taxonomy" id="591449"/>
    <lineage>
        <taxon>Eukaryota</taxon>
        <taxon>Metazoa</taxon>
        <taxon>Ecdysozoa</taxon>
        <taxon>Nematoda</taxon>
        <taxon>Chromadorea</taxon>
        <taxon>Rhabditida</taxon>
        <taxon>Tylenchina</taxon>
        <taxon>Panagrolaimomorpha</taxon>
        <taxon>Panagrolaimoidea</taxon>
        <taxon>Panagrolaimidae</taxon>
        <taxon>Panagrolaimus</taxon>
    </lineage>
</organism>
<accession>A0AC34RCW3</accession>
<proteinExistence type="predicted"/>
<dbReference type="Proteomes" id="UP000887576">
    <property type="component" value="Unplaced"/>
</dbReference>
<sequence length="85" mass="10080">MRKLVALIFSNPKNPLYSMKFRPNVDFSLETIEDFLKNTTFVDDVELEFKFAVTPRECKTMIKNIGLFETIIIEKKKYNSAFRHQ</sequence>
<name>A0AC34RCW3_9BILA</name>